<dbReference type="InterPro" id="IPR039355">
    <property type="entry name" value="Transcription_factor_GATA"/>
</dbReference>
<dbReference type="GO" id="GO:0000978">
    <property type="term" value="F:RNA polymerase II cis-regulatory region sequence-specific DNA binding"/>
    <property type="evidence" value="ECO:0007669"/>
    <property type="project" value="TreeGrafter"/>
</dbReference>
<dbReference type="InterPro" id="IPR000679">
    <property type="entry name" value="Znf_GATA"/>
</dbReference>
<gene>
    <name evidence="9" type="ORF">C8F04DRAFT_1043605</name>
</gene>
<dbReference type="GO" id="GO:0045944">
    <property type="term" value="P:positive regulation of transcription by RNA polymerase II"/>
    <property type="evidence" value="ECO:0007669"/>
    <property type="project" value="TreeGrafter"/>
</dbReference>
<sequence length="465" mass="49432">MHLPPDFTSASLAPECVGDAGQAGVIGGIAGRGAGSVMSAKNTVSGGVMAECSNCGATYTPLWRRGPSGEMNHCNACGLHWKLHKRPRPKTQRRGPGRRSVRAEAVDVVGPCYNCRTTVTPLWRRDDEGKTVCNACGLYYKVHGSVRPITLKRDVIHKRSWHDARRGGASASVSKTPACPGITRHASLSPNDFNNNNNSNSASASASASAPAPTGRRLPTLAPDSTTTYASPPSELSSTLGIGIGIGRKHKPPGYIHPYPYREAYPDALPLASVEGGSELYGEVGAGGRVNKRRRMSVNSASEPALIGESYESCVDGYAKASSGSQSSMADFPFSRYPNVSGNRGVTRGAAAGNAFWHPPMLLQGEGSSSSGGSSRANTTSNLPGTFLHLPRQPEAPMDYLHPLMMPQMHYHDQGGEELSSFFGGFMQMHPPMLLGDETGGWLIGGAYPPMLPYEDVDNSNDLRY</sequence>
<keyword evidence="5" id="KW-0539">Nucleus</keyword>
<dbReference type="EMBL" id="JARJCM010000105">
    <property type="protein sequence ID" value="KAJ7029065.1"/>
    <property type="molecule type" value="Genomic_DNA"/>
</dbReference>
<dbReference type="AlphaFoldDB" id="A0AAD6SML6"/>
<feature type="compositionally biased region" description="Low complexity" evidence="7">
    <location>
        <begin position="186"/>
        <end position="213"/>
    </location>
</feature>
<dbReference type="PRINTS" id="PR00619">
    <property type="entry name" value="GATAZNFINGER"/>
</dbReference>
<evidence type="ECO:0000256" key="7">
    <source>
        <dbReference type="SAM" id="MobiDB-lite"/>
    </source>
</evidence>
<dbReference type="Proteomes" id="UP001218188">
    <property type="component" value="Unassembled WGS sequence"/>
</dbReference>
<feature type="domain" description="GATA-type" evidence="8">
    <location>
        <begin position="51"/>
        <end position="102"/>
    </location>
</feature>
<feature type="region of interest" description="Disordered" evidence="7">
    <location>
        <begin position="161"/>
        <end position="234"/>
    </location>
</feature>
<name>A0AAD6SML6_9AGAR</name>
<dbReference type="Pfam" id="PF00320">
    <property type="entry name" value="GATA"/>
    <property type="match status" value="2"/>
</dbReference>
<proteinExistence type="predicted"/>
<dbReference type="InterPro" id="IPR013088">
    <property type="entry name" value="Znf_NHR/GATA"/>
</dbReference>
<dbReference type="PROSITE" id="PS50114">
    <property type="entry name" value="GATA_ZN_FINGER_2"/>
    <property type="match status" value="2"/>
</dbReference>
<protein>
    <recommendedName>
        <fullName evidence="8">GATA-type domain-containing protein</fullName>
    </recommendedName>
</protein>
<reference evidence="9" key="1">
    <citation type="submission" date="2023-03" db="EMBL/GenBank/DDBJ databases">
        <title>Massive genome expansion in bonnet fungi (Mycena s.s.) driven by repeated elements and novel gene families across ecological guilds.</title>
        <authorList>
            <consortium name="Lawrence Berkeley National Laboratory"/>
            <person name="Harder C.B."/>
            <person name="Miyauchi S."/>
            <person name="Viragh M."/>
            <person name="Kuo A."/>
            <person name="Thoen E."/>
            <person name="Andreopoulos B."/>
            <person name="Lu D."/>
            <person name="Skrede I."/>
            <person name="Drula E."/>
            <person name="Henrissat B."/>
            <person name="Morin E."/>
            <person name="Kohler A."/>
            <person name="Barry K."/>
            <person name="LaButti K."/>
            <person name="Morin E."/>
            <person name="Salamov A."/>
            <person name="Lipzen A."/>
            <person name="Mereny Z."/>
            <person name="Hegedus B."/>
            <person name="Baldrian P."/>
            <person name="Stursova M."/>
            <person name="Weitz H."/>
            <person name="Taylor A."/>
            <person name="Grigoriev I.V."/>
            <person name="Nagy L.G."/>
            <person name="Martin F."/>
            <person name="Kauserud H."/>
        </authorList>
    </citation>
    <scope>NUCLEOTIDE SEQUENCE</scope>
    <source>
        <strain evidence="9">CBHHK200</strain>
    </source>
</reference>
<keyword evidence="4" id="KW-0862">Zinc</keyword>
<keyword evidence="3 6" id="KW-0863">Zinc-finger</keyword>
<dbReference type="SMART" id="SM00401">
    <property type="entry name" value="ZnF_GATA"/>
    <property type="match status" value="2"/>
</dbReference>
<dbReference type="CDD" id="cd00202">
    <property type="entry name" value="ZnF_GATA"/>
    <property type="match status" value="2"/>
</dbReference>
<evidence type="ECO:0000256" key="2">
    <source>
        <dbReference type="ARBA" id="ARBA00022723"/>
    </source>
</evidence>
<feature type="region of interest" description="Disordered" evidence="7">
    <location>
        <begin position="363"/>
        <end position="388"/>
    </location>
</feature>
<accession>A0AAD6SML6</accession>
<dbReference type="GO" id="GO:0000981">
    <property type="term" value="F:DNA-binding transcription factor activity, RNA polymerase II-specific"/>
    <property type="evidence" value="ECO:0007669"/>
    <property type="project" value="TreeGrafter"/>
</dbReference>
<evidence type="ECO:0000256" key="5">
    <source>
        <dbReference type="ARBA" id="ARBA00023242"/>
    </source>
</evidence>
<evidence type="ECO:0000256" key="4">
    <source>
        <dbReference type="ARBA" id="ARBA00022833"/>
    </source>
</evidence>
<comment type="subcellular location">
    <subcellularLocation>
        <location evidence="1">Nucleus</location>
    </subcellularLocation>
</comment>
<dbReference type="SUPFAM" id="SSF57716">
    <property type="entry name" value="Glucocorticoid receptor-like (DNA-binding domain)"/>
    <property type="match status" value="2"/>
</dbReference>
<evidence type="ECO:0000256" key="1">
    <source>
        <dbReference type="ARBA" id="ARBA00004123"/>
    </source>
</evidence>
<dbReference type="GO" id="GO:0005634">
    <property type="term" value="C:nucleus"/>
    <property type="evidence" value="ECO:0007669"/>
    <property type="project" value="UniProtKB-SubCell"/>
</dbReference>
<dbReference type="Gene3D" id="3.30.50.10">
    <property type="entry name" value="Erythroid Transcription Factor GATA-1, subunit A"/>
    <property type="match status" value="2"/>
</dbReference>
<dbReference type="GO" id="GO:0000122">
    <property type="term" value="P:negative regulation of transcription by RNA polymerase II"/>
    <property type="evidence" value="ECO:0007669"/>
    <property type="project" value="TreeGrafter"/>
</dbReference>
<dbReference type="PANTHER" id="PTHR10071:SF281">
    <property type="entry name" value="BOX A-BINDING FACTOR-RELATED"/>
    <property type="match status" value="1"/>
</dbReference>
<evidence type="ECO:0000313" key="10">
    <source>
        <dbReference type="Proteomes" id="UP001218188"/>
    </source>
</evidence>
<evidence type="ECO:0000313" key="9">
    <source>
        <dbReference type="EMBL" id="KAJ7029065.1"/>
    </source>
</evidence>
<comment type="caution">
    <text evidence="9">The sequence shown here is derived from an EMBL/GenBank/DDBJ whole genome shotgun (WGS) entry which is preliminary data.</text>
</comment>
<dbReference type="PANTHER" id="PTHR10071">
    <property type="entry name" value="TRANSCRIPTION FACTOR GATA FAMILY MEMBER"/>
    <property type="match status" value="1"/>
</dbReference>
<feature type="domain" description="GATA-type" evidence="8">
    <location>
        <begin position="112"/>
        <end position="159"/>
    </location>
</feature>
<feature type="compositionally biased region" description="Polar residues" evidence="7">
    <location>
        <begin position="223"/>
        <end position="234"/>
    </location>
</feature>
<dbReference type="GO" id="GO:0008270">
    <property type="term" value="F:zinc ion binding"/>
    <property type="evidence" value="ECO:0007669"/>
    <property type="project" value="UniProtKB-KW"/>
</dbReference>
<keyword evidence="2" id="KW-0479">Metal-binding</keyword>
<evidence type="ECO:0000259" key="8">
    <source>
        <dbReference type="PROSITE" id="PS50114"/>
    </source>
</evidence>
<evidence type="ECO:0000256" key="3">
    <source>
        <dbReference type="ARBA" id="ARBA00022771"/>
    </source>
</evidence>
<keyword evidence="10" id="KW-1185">Reference proteome</keyword>
<organism evidence="9 10">
    <name type="scientific">Mycena alexandri</name>
    <dbReference type="NCBI Taxonomy" id="1745969"/>
    <lineage>
        <taxon>Eukaryota</taxon>
        <taxon>Fungi</taxon>
        <taxon>Dikarya</taxon>
        <taxon>Basidiomycota</taxon>
        <taxon>Agaricomycotina</taxon>
        <taxon>Agaricomycetes</taxon>
        <taxon>Agaricomycetidae</taxon>
        <taxon>Agaricales</taxon>
        <taxon>Marasmiineae</taxon>
        <taxon>Mycenaceae</taxon>
        <taxon>Mycena</taxon>
    </lineage>
</organism>
<evidence type="ECO:0000256" key="6">
    <source>
        <dbReference type="PROSITE-ProRule" id="PRU00094"/>
    </source>
</evidence>
<dbReference type="PROSITE" id="PS00344">
    <property type="entry name" value="GATA_ZN_FINGER_1"/>
    <property type="match status" value="2"/>
</dbReference>